<reference evidence="3 4" key="1">
    <citation type="journal article" date="2016" name="Nat. Commun.">
        <title>Thousands of microbial genomes shed light on interconnected biogeochemical processes in an aquifer system.</title>
        <authorList>
            <person name="Anantharaman K."/>
            <person name="Brown C.T."/>
            <person name="Hug L.A."/>
            <person name="Sharon I."/>
            <person name="Castelle C.J."/>
            <person name="Probst A.J."/>
            <person name="Thomas B.C."/>
            <person name="Singh A."/>
            <person name="Wilkins M.J."/>
            <person name="Karaoz U."/>
            <person name="Brodie E.L."/>
            <person name="Williams K.H."/>
            <person name="Hubbard S.S."/>
            <person name="Banfield J.F."/>
        </authorList>
    </citation>
    <scope>NUCLEOTIDE SEQUENCE [LARGE SCALE GENOMIC DNA]</scope>
</reference>
<keyword evidence="3" id="KW-0808">Transferase</keyword>
<evidence type="ECO:0000313" key="3">
    <source>
        <dbReference type="EMBL" id="OGF09231.1"/>
    </source>
</evidence>
<dbReference type="PANTHER" id="PTHR43674:SF2">
    <property type="entry name" value="BETA-UREIDOPROPIONASE"/>
    <property type="match status" value="1"/>
</dbReference>
<comment type="caution">
    <text evidence="3">The sequence shown here is derived from an EMBL/GenBank/DDBJ whole genome shotgun (WGS) entry which is preliminary data.</text>
</comment>
<protein>
    <submittedName>
        <fullName evidence="3">Acyltransferase</fullName>
    </submittedName>
</protein>
<gene>
    <name evidence="3" type="ORF">A2024_05165</name>
</gene>
<dbReference type="PANTHER" id="PTHR43674">
    <property type="entry name" value="NITRILASE C965.09-RELATED"/>
    <property type="match status" value="1"/>
</dbReference>
<evidence type="ECO:0000256" key="1">
    <source>
        <dbReference type="ARBA" id="ARBA00022801"/>
    </source>
</evidence>
<accession>A0A1F5R5N2</accession>
<dbReference type="InterPro" id="IPR036526">
    <property type="entry name" value="C-N_Hydrolase_sf"/>
</dbReference>
<dbReference type="Pfam" id="PF00795">
    <property type="entry name" value="CN_hydrolase"/>
    <property type="match status" value="1"/>
</dbReference>
<dbReference type="Proteomes" id="UP000177230">
    <property type="component" value="Unassembled WGS sequence"/>
</dbReference>
<dbReference type="GO" id="GO:0016811">
    <property type="term" value="F:hydrolase activity, acting on carbon-nitrogen (but not peptide) bonds, in linear amides"/>
    <property type="evidence" value="ECO:0007669"/>
    <property type="project" value="TreeGrafter"/>
</dbReference>
<dbReference type="EMBL" id="MFFM01000044">
    <property type="protein sequence ID" value="OGF09231.1"/>
    <property type="molecule type" value="Genomic_DNA"/>
</dbReference>
<dbReference type="InterPro" id="IPR003010">
    <property type="entry name" value="C-N_Hydrolase"/>
</dbReference>
<organism evidence="3 4">
    <name type="scientific">Candidatus Edwardsbacteria bacterium GWF2_54_11</name>
    <dbReference type="NCBI Taxonomy" id="1817851"/>
    <lineage>
        <taxon>Bacteria</taxon>
        <taxon>Candidatus Edwardsiibacteriota</taxon>
    </lineage>
</organism>
<dbReference type="Gene3D" id="3.60.110.10">
    <property type="entry name" value="Carbon-nitrogen hydrolase"/>
    <property type="match status" value="1"/>
</dbReference>
<dbReference type="GO" id="GO:0016746">
    <property type="term" value="F:acyltransferase activity"/>
    <property type="evidence" value="ECO:0007669"/>
    <property type="project" value="UniProtKB-KW"/>
</dbReference>
<dbReference type="PROSITE" id="PS50263">
    <property type="entry name" value="CN_HYDROLASE"/>
    <property type="match status" value="1"/>
</dbReference>
<keyword evidence="1" id="KW-0378">Hydrolase</keyword>
<proteinExistence type="predicted"/>
<dbReference type="AlphaFoldDB" id="A0A1F5R5N2"/>
<evidence type="ECO:0000259" key="2">
    <source>
        <dbReference type="PROSITE" id="PS50263"/>
    </source>
</evidence>
<name>A0A1F5R5N2_9BACT</name>
<sequence length="265" mass="29619">MKIGFVQFNPIFGQVDKNLSLIERLIGSRKADLLVLPELCTTGYNFISKKEVMALSETTQGKTVNHFREISQRTKMNIVAGFAEKNGGRLYNSAVLVRPNGKTDVYRKTHLFGSEKKYFTPGNTGFKVFAAGRVKIGMMICFDWIFPEAARILALQGAQVICHPANLVLPYCPDSMPVRALENRVFTVTANRTGRENRGGNDLKFIGQSIIAGPDSRVLSRAPADKESVGIVEIDTAEAGNKRITPENDLFKDRRPEYYERLVKK</sequence>
<keyword evidence="3" id="KW-0012">Acyltransferase</keyword>
<feature type="domain" description="CN hydrolase" evidence="2">
    <location>
        <begin position="1"/>
        <end position="236"/>
    </location>
</feature>
<dbReference type="CDD" id="cd07577">
    <property type="entry name" value="Ph0642_like"/>
    <property type="match status" value="1"/>
</dbReference>
<evidence type="ECO:0000313" key="4">
    <source>
        <dbReference type="Proteomes" id="UP000177230"/>
    </source>
</evidence>
<dbReference type="InterPro" id="IPR050345">
    <property type="entry name" value="Aliph_Amidase/BUP"/>
</dbReference>
<dbReference type="SUPFAM" id="SSF56317">
    <property type="entry name" value="Carbon-nitrogen hydrolase"/>
    <property type="match status" value="1"/>
</dbReference>